<dbReference type="eggNOG" id="COG1409">
    <property type="taxonomic scope" value="Bacteria"/>
</dbReference>
<feature type="region of interest" description="Disordered" evidence="1">
    <location>
        <begin position="33"/>
        <end position="53"/>
    </location>
</feature>
<keyword evidence="4" id="KW-1185">Reference proteome</keyword>
<dbReference type="Gene3D" id="3.60.21.10">
    <property type="match status" value="1"/>
</dbReference>
<evidence type="ECO:0000259" key="2">
    <source>
        <dbReference type="Pfam" id="PF00149"/>
    </source>
</evidence>
<proteinExistence type="predicted"/>
<dbReference type="Pfam" id="PF00149">
    <property type="entry name" value="Metallophos"/>
    <property type="match status" value="1"/>
</dbReference>
<dbReference type="InterPro" id="IPR006311">
    <property type="entry name" value="TAT_signal"/>
</dbReference>
<evidence type="ECO:0000256" key="1">
    <source>
        <dbReference type="SAM" id="MobiDB-lite"/>
    </source>
</evidence>
<dbReference type="HOGENOM" id="CLU_019692_0_1_11"/>
<dbReference type="SUPFAM" id="SSF56300">
    <property type="entry name" value="Metallo-dependent phosphatases"/>
    <property type="match status" value="1"/>
</dbReference>
<protein>
    <submittedName>
        <fullName evidence="3">Metallophosphoesterase</fullName>
    </submittedName>
</protein>
<dbReference type="KEGG" id="kra:Krad_0622"/>
<evidence type="ECO:0000313" key="3">
    <source>
        <dbReference type="EMBL" id="ABS02111.1"/>
    </source>
</evidence>
<dbReference type="InterPro" id="IPR029052">
    <property type="entry name" value="Metallo-depent_PP-like"/>
</dbReference>
<dbReference type="PANTHER" id="PTHR32440:SF0">
    <property type="entry name" value="PHOSPHATASE DCR2-RELATED"/>
    <property type="match status" value="1"/>
</dbReference>
<dbReference type="STRING" id="266940.Krad_0622"/>
<dbReference type="GO" id="GO:0005737">
    <property type="term" value="C:cytoplasm"/>
    <property type="evidence" value="ECO:0007669"/>
    <property type="project" value="TreeGrafter"/>
</dbReference>
<dbReference type="EMBL" id="CP000750">
    <property type="protein sequence ID" value="ABS02111.1"/>
    <property type="molecule type" value="Genomic_DNA"/>
</dbReference>
<name>A6W5M2_KINRD</name>
<dbReference type="GO" id="GO:0016788">
    <property type="term" value="F:hydrolase activity, acting on ester bonds"/>
    <property type="evidence" value="ECO:0007669"/>
    <property type="project" value="TreeGrafter"/>
</dbReference>
<sequence>MPENVPETTARPGRRHLLGAGAAVAAAAALAPARSASAETRSSTGAGRPSRLAFGGDGTFRVVQFNDTQDNHRTDVRTIQLIERTLDRERPGFVVINGDVINGDMTTAEQVRQALNHVVLPMEERRIPWAITFGNHDEDSAGATGMTEPRIRRFLSGYRHYVGNTASGVSGDSNQVLTVRSSRGRREGFALWLLDSGRYSPETIAGQPVEEYTYETIHADQVAWYRKTSQELQGRAGDPVPGLMFFHIPLWEFRHMWFGSPTEATEESHAKAVAKHGIVGERNEREYTAQFNPGLFHAALERGDVRGMFCGHDHVNDYVGNYFGIQLGYGPGTGFGTYGLEGDAVHRMRGARVFDLDEHHPGVLKSTRTVFAADLGIDLSPAPQPLGTPKPLGHR</sequence>
<accession>A6W5M2</accession>
<gene>
    <name evidence="3" type="ordered locus">Krad_0622</name>
</gene>
<organism evidence="3 4">
    <name type="scientific">Kineococcus radiotolerans (strain ATCC BAA-149 / DSM 14245 / SRS30216)</name>
    <dbReference type="NCBI Taxonomy" id="266940"/>
    <lineage>
        <taxon>Bacteria</taxon>
        <taxon>Bacillati</taxon>
        <taxon>Actinomycetota</taxon>
        <taxon>Actinomycetes</taxon>
        <taxon>Kineosporiales</taxon>
        <taxon>Kineosporiaceae</taxon>
        <taxon>Kineococcus</taxon>
    </lineage>
</organism>
<dbReference type="CDD" id="cd07383">
    <property type="entry name" value="MPP_Dcr2"/>
    <property type="match status" value="1"/>
</dbReference>
<dbReference type="PANTHER" id="PTHR32440">
    <property type="entry name" value="PHOSPHATASE DCR2-RELATED-RELATED"/>
    <property type="match status" value="1"/>
</dbReference>
<feature type="compositionally biased region" description="Low complexity" evidence="1">
    <location>
        <begin position="33"/>
        <end position="47"/>
    </location>
</feature>
<dbReference type="RefSeq" id="WP_012085047.1">
    <property type="nucleotide sequence ID" value="NC_009664.2"/>
</dbReference>
<dbReference type="Proteomes" id="UP000001116">
    <property type="component" value="Chromosome"/>
</dbReference>
<reference evidence="4" key="1">
    <citation type="journal article" date="2008" name="PLoS ONE">
        <title>Survival in nuclear waste, extreme resistance, and potential applications gleaned from the genome sequence of Kineococcus radiotolerans SRS30216.</title>
        <authorList>
            <person name="Bagwell C.E."/>
            <person name="Bhat S."/>
            <person name="Hawkins G.M."/>
            <person name="Smith B.W."/>
            <person name="Biswas T."/>
            <person name="Hoover T.R."/>
            <person name="Saunders E."/>
            <person name="Han C.S."/>
            <person name="Tsodikov O.V."/>
            <person name="Shimkets L.J."/>
        </authorList>
    </citation>
    <scope>NUCLEOTIDE SEQUENCE [LARGE SCALE GENOMIC DNA]</scope>
    <source>
        <strain evidence="4">ATCC BAA-149 / DSM 14245 / SRS30216</strain>
    </source>
</reference>
<dbReference type="PROSITE" id="PS51318">
    <property type="entry name" value="TAT"/>
    <property type="match status" value="1"/>
</dbReference>
<dbReference type="AlphaFoldDB" id="A6W5M2"/>
<evidence type="ECO:0000313" key="4">
    <source>
        <dbReference type="Proteomes" id="UP000001116"/>
    </source>
</evidence>
<feature type="domain" description="Calcineurin-like phosphoesterase" evidence="2">
    <location>
        <begin position="60"/>
        <end position="315"/>
    </location>
</feature>
<dbReference type="InterPro" id="IPR004843">
    <property type="entry name" value="Calcineurin-like_PHP"/>
</dbReference>